<organism evidence="2 3">
    <name type="scientific">Cladonia borealis</name>
    <dbReference type="NCBI Taxonomy" id="184061"/>
    <lineage>
        <taxon>Eukaryota</taxon>
        <taxon>Fungi</taxon>
        <taxon>Dikarya</taxon>
        <taxon>Ascomycota</taxon>
        <taxon>Pezizomycotina</taxon>
        <taxon>Lecanoromycetes</taxon>
        <taxon>OSLEUM clade</taxon>
        <taxon>Lecanoromycetidae</taxon>
        <taxon>Lecanorales</taxon>
        <taxon>Lecanorineae</taxon>
        <taxon>Cladoniaceae</taxon>
        <taxon>Cladonia</taxon>
    </lineage>
</organism>
<sequence length="348" mass="37904">MSRGEIRRGEFHPTRRPAQTDGFLRTGQYDHLGPAGRPPLLEDAFRYFHVRYPGFPRISDSTEEERVALSLSIFLNLPTPWSGSEDDWAQLYDSLQSRLHSGSSDSEEESEYDSHGELIVPARGASHRAVGSGRADLIILIQNTAALAAMVKVMRPADAMNAATMEPPIRAMATPNTMASTKGAATLGSLVKTMAAPETTEATTLGPFTGTMATPDTSDAVTLWLLILIHRQATRRQGPNPRTIATRTGREVVILGASVEIIATPDTSDAVIILIHRQATVMAESLFPPPKVSLLTPSARIQGPRTGNIECTGSRMRCRTVVLVIEHVVEYVVEYVEEGGEIEYVDTD</sequence>
<reference evidence="2" key="1">
    <citation type="submission" date="2023-03" db="EMBL/GenBank/DDBJ databases">
        <title>Complete genome of Cladonia borealis.</title>
        <authorList>
            <person name="Park H."/>
        </authorList>
    </citation>
    <scope>NUCLEOTIDE SEQUENCE</scope>
    <source>
        <strain evidence="2">ANT050790</strain>
    </source>
</reference>
<gene>
    <name evidence="2" type="ORF">JMJ35_003901</name>
</gene>
<feature type="region of interest" description="Disordered" evidence="1">
    <location>
        <begin position="1"/>
        <end position="31"/>
    </location>
</feature>
<evidence type="ECO:0000313" key="3">
    <source>
        <dbReference type="Proteomes" id="UP001166286"/>
    </source>
</evidence>
<feature type="compositionally biased region" description="Basic and acidic residues" evidence="1">
    <location>
        <begin position="1"/>
        <end position="13"/>
    </location>
</feature>
<protein>
    <submittedName>
        <fullName evidence="2">Uncharacterized protein</fullName>
    </submittedName>
</protein>
<name>A0AA39V2N9_9LECA</name>
<proteinExistence type="predicted"/>
<evidence type="ECO:0000313" key="2">
    <source>
        <dbReference type="EMBL" id="KAK0513537.1"/>
    </source>
</evidence>
<keyword evidence="3" id="KW-1185">Reference proteome</keyword>
<accession>A0AA39V2N9</accession>
<dbReference type="AlphaFoldDB" id="A0AA39V2N9"/>
<dbReference type="Proteomes" id="UP001166286">
    <property type="component" value="Unassembled WGS sequence"/>
</dbReference>
<dbReference type="EMBL" id="JAFEKC020000007">
    <property type="protein sequence ID" value="KAK0513537.1"/>
    <property type="molecule type" value="Genomic_DNA"/>
</dbReference>
<comment type="caution">
    <text evidence="2">The sequence shown here is derived from an EMBL/GenBank/DDBJ whole genome shotgun (WGS) entry which is preliminary data.</text>
</comment>
<evidence type="ECO:0000256" key="1">
    <source>
        <dbReference type="SAM" id="MobiDB-lite"/>
    </source>
</evidence>